<proteinExistence type="predicted"/>
<dbReference type="OrthoDB" id="5124195at2"/>
<dbReference type="SUPFAM" id="SSF50249">
    <property type="entry name" value="Nucleic acid-binding proteins"/>
    <property type="match status" value="2"/>
</dbReference>
<organism evidence="2 3">
    <name type="scientific">Actinomadura harenae</name>
    <dbReference type="NCBI Taxonomy" id="2483351"/>
    <lineage>
        <taxon>Bacteria</taxon>
        <taxon>Bacillati</taxon>
        <taxon>Actinomycetota</taxon>
        <taxon>Actinomycetes</taxon>
        <taxon>Streptosporangiales</taxon>
        <taxon>Thermomonosporaceae</taxon>
        <taxon>Actinomadura</taxon>
    </lineage>
</organism>
<evidence type="ECO:0000313" key="3">
    <source>
        <dbReference type="Proteomes" id="UP000282674"/>
    </source>
</evidence>
<dbReference type="Pfam" id="PF01796">
    <property type="entry name" value="OB_ChsH2_C"/>
    <property type="match status" value="2"/>
</dbReference>
<dbReference type="Gene3D" id="6.10.30.10">
    <property type="match status" value="2"/>
</dbReference>
<keyword evidence="3" id="KW-1185">Reference proteome</keyword>
<name>A0A3M2LJH0_9ACTN</name>
<comment type="caution">
    <text evidence="2">The sequence shown here is derived from an EMBL/GenBank/DDBJ whole genome shotgun (WGS) entry which is preliminary data.</text>
</comment>
<dbReference type="InterPro" id="IPR002878">
    <property type="entry name" value="ChsH2_C"/>
</dbReference>
<dbReference type="InterPro" id="IPR012340">
    <property type="entry name" value="NA-bd_OB-fold"/>
</dbReference>
<dbReference type="EMBL" id="RFFG01000103">
    <property type="protein sequence ID" value="RMI37601.1"/>
    <property type="molecule type" value="Genomic_DNA"/>
</dbReference>
<dbReference type="PANTHER" id="PTHR34075">
    <property type="entry name" value="BLR3430 PROTEIN"/>
    <property type="match status" value="1"/>
</dbReference>
<dbReference type="PANTHER" id="PTHR34075:SF5">
    <property type="entry name" value="BLR3430 PROTEIN"/>
    <property type="match status" value="1"/>
</dbReference>
<dbReference type="InterPro" id="IPR052513">
    <property type="entry name" value="Thioester_dehydratase-like"/>
</dbReference>
<dbReference type="AlphaFoldDB" id="A0A3M2LJH0"/>
<feature type="domain" description="ChsH2 C-terminal OB-fold" evidence="1">
    <location>
        <begin position="70"/>
        <end position="141"/>
    </location>
</feature>
<dbReference type="GO" id="GO:0003677">
    <property type="term" value="F:DNA binding"/>
    <property type="evidence" value="ECO:0007669"/>
    <property type="project" value="UniProtKB-KW"/>
</dbReference>
<protein>
    <submittedName>
        <fullName evidence="2">DNA-binding protein</fullName>
    </submittedName>
</protein>
<gene>
    <name evidence="2" type="ORF">EBO15_35440</name>
</gene>
<dbReference type="Proteomes" id="UP000282674">
    <property type="component" value="Unassembled WGS sequence"/>
</dbReference>
<reference evidence="2 3" key="1">
    <citation type="submission" date="2018-10" db="EMBL/GenBank/DDBJ databases">
        <title>Isolation from soil.</title>
        <authorList>
            <person name="Hu J."/>
        </authorList>
    </citation>
    <scope>NUCLEOTIDE SEQUENCE [LARGE SCALE GENOMIC DNA]</scope>
    <source>
        <strain evidence="2 3">NEAU-Ht49</strain>
    </source>
</reference>
<dbReference type="RefSeq" id="WP_122198841.1">
    <property type="nucleotide sequence ID" value="NZ_JBHSKC010000001.1"/>
</dbReference>
<feature type="domain" description="ChsH2 C-terminal OB-fold" evidence="1">
    <location>
        <begin position="218"/>
        <end position="282"/>
    </location>
</feature>
<keyword evidence="2" id="KW-0238">DNA-binding</keyword>
<evidence type="ECO:0000313" key="2">
    <source>
        <dbReference type="EMBL" id="RMI37601.1"/>
    </source>
</evidence>
<accession>A0A3M2LJH0</accession>
<evidence type="ECO:0000259" key="1">
    <source>
        <dbReference type="Pfam" id="PF01796"/>
    </source>
</evidence>
<sequence>MPSSERSGEPNHILEFPGGYTRSVGPVIGRFLSELRDGRLKGVRTRNGRVLFPPVEYDPDAGDDVTDEFVDVGPVGTVTSWSWVPNPRKTHPLDRPFAWALIRPDGADTALLHALDMGVFDLGAKPPRRLRTGMRVRPRWRAERVGGIGDIECFQPEVTMITAPSRLEYRLQGGRALDRFLEGVSQGKIIGHRCDVCGQVIVPMKGLCPKDGVPTSEEVELPGTGTVTTFAVNNLPDPRAPEVPFVSAYILLDGAGLTMLALVAGVPADQVRMGMRVRAAWRPREEWTRSMANIRWFEPTGEPDVPFDEIKDHL</sequence>